<name>A0ABR2U849_9ROSI</name>
<reference evidence="1 2" key="1">
    <citation type="journal article" date="2024" name="G3 (Bethesda)">
        <title>Genome assembly of Hibiscus sabdariffa L. provides insights into metabolisms of medicinal natural products.</title>
        <authorList>
            <person name="Kim T."/>
        </authorList>
    </citation>
    <scope>NUCLEOTIDE SEQUENCE [LARGE SCALE GENOMIC DNA]</scope>
    <source>
        <strain evidence="1">TK-2024</strain>
        <tissue evidence="1">Old leaves</tissue>
    </source>
</reference>
<organism evidence="1 2">
    <name type="scientific">Hibiscus sabdariffa</name>
    <name type="common">roselle</name>
    <dbReference type="NCBI Taxonomy" id="183260"/>
    <lineage>
        <taxon>Eukaryota</taxon>
        <taxon>Viridiplantae</taxon>
        <taxon>Streptophyta</taxon>
        <taxon>Embryophyta</taxon>
        <taxon>Tracheophyta</taxon>
        <taxon>Spermatophyta</taxon>
        <taxon>Magnoliopsida</taxon>
        <taxon>eudicotyledons</taxon>
        <taxon>Gunneridae</taxon>
        <taxon>Pentapetalae</taxon>
        <taxon>rosids</taxon>
        <taxon>malvids</taxon>
        <taxon>Malvales</taxon>
        <taxon>Malvaceae</taxon>
        <taxon>Malvoideae</taxon>
        <taxon>Hibiscus</taxon>
    </lineage>
</organism>
<evidence type="ECO:0000313" key="2">
    <source>
        <dbReference type="Proteomes" id="UP001396334"/>
    </source>
</evidence>
<evidence type="ECO:0000313" key="1">
    <source>
        <dbReference type="EMBL" id="KAK9045867.1"/>
    </source>
</evidence>
<proteinExistence type="predicted"/>
<sequence length="159" mass="17961">MFSISNIEMSSVILEITKVEEQVPGEGAKVDTDPARQRERWCLLLRLLENKLPGRVREPAPASEQEGNEVQFMRPRSPASIFWACRDQGSNSLNLRSFVDLPTRVLSEPDERMRDLILRGRWSSNEWARRKASPAARLTGRALVILTVLSAGASVSPFW</sequence>
<dbReference type="Proteomes" id="UP001396334">
    <property type="component" value="Unassembled WGS sequence"/>
</dbReference>
<comment type="caution">
    <text evidence="1">The sequence shown here is derived from an EMBL/GenBank/DDBJ whole genome shotgun (WGS) entry which is preliminary data.</text>
</comment>
<protein>
    <submittedName>
        <fullName evidence="1">Uncharacterized protein</fullName>
    </submittedName>
</protein>
<keyword evidence="2" id="KW-1185">Reference proteome</keyword>
<accession>A0ABR2U849</accession>
<dbReference type="EMBL" id="JBBPBN010000001">
    <property type="protein sequence ID" value="KAK9045867.1"/>
    <property type="molecule type" value="Genomic_DNA"/>
</dbReference>
<gene>
    <name evidence="1" type="ORF">V6N11_051770</name>
</gene>